<gene>
    <name evidence="2" type="ORF">PoB_007447200</name>
</gene>
<dbReference type="Proteomes" id="UP000735302">
    <property type="component" value="Unassembled WGS sequence"/>
</dbReference>
<protein>
    <submittedName>
        <fullName evidence="2">Uncharacterized protein</fullName>
    </submittedName>
</protein>
<evidence type="ECO:0000256" key="1">
    <source>
        <dbReference type="SAM" id="MobiDB-lite"/>
    </source>
</evidence>
<evidence type="ECO:0000313" key="3">
    <source>
        <dbReference type="Proteomes" id="UP000735302"/>
    </source>
</evidence>
<organism evidence="2 3">
    <name type="scientific">Plakobranchus ocellatus</name>
    <dbReference type="NCBI Taxonomy" id="259542"/>
    <lineage>
        <taxon>Eukaryota</taxon>
        <taxon>Metazoa</taxon>
        <taxon>Spiralia</taxon>
        <taxon>Lophotrochozoa</taxon>
        <taxon>Mollusca</taxon>
        <taxon>Gastropoda</taxon>
        <taxon>Heterobranchia</taxon>
        <taxon>Euthyneura</taxon>
        <taxon>Panpulmonata</taxon>
        <taxon>Sacoglossa</taxon>
        <taxon>Placobranchoidea</taxon>
        <taxon>Plakobranchidae</taxon>
        <taxon>Plakobranchus</taxon>
    </lineage>
</organism>
<name>A0AAV4DUG1_9GAST</name>
<comment type="caution">
    <text evidence="2">The sequence shown here is derived from an EMBL/GenBank/DDBJ whole genome shotgun (WGS) entry which is preliminary data.</text>
</comment>
<dbReference type="EMBL" id="BLXT01008368">
    <property type="protein sequence ID" value="GFO47967.1"/>
    <property type="molecule type" value="Genomic_DNA"/>
</dbReference>
<dbReference type="AlphaFoldDB" id="A0AAV4DUG1"/>
<evidence type="ECO:0000313" key="2">
    <source>
        <dbReference type="EMBL" id="GFO47967.1"/>
    </source>
</evidence>
<reference evidence="2 3" key="1">
    <citation type="journal article" date="2021" name="Elife">
        <title>Chloroplast acquisition without the gene transfer in kleptoplastic sea slugs, Plakobranchus ocellatus.</title>
        <authorList>
            <person name="Maeda T."/>
            <person name="Takahashi S."/>
            <person name="Yoshida T."/>
            <person name="Shimamura S."/>
            <person name="Takaki Y."/>
            <person name="Nagai Y."/>
            <person name="Toyoda A."/>
            <person name="Suzuki Y."/>
            <person name="Arimoto A."/>
            <person name="Ishii H."/>
            <person name="Satoh N."/>
            <person name="Nishiyama T."/>
            <person name="Hasebe M."/>
            <person name="Maruyama T."/>
            <person name="Minagawa J."/>
            <person name="Obokata J."/>
            <person name="Shigenobu S."/>
        </authorList>
    </citation>
    <scope>NUCLEOTIDE SEQUENCE [LARGE SCALE GENOMIC DNA]</scope>
</reference>
<sequence length="91" mass="10051">MKEIEDRHISKTGKLVKSAGLVFMVPPEKLLEIKIDQKCCPDAVRDKNGRRLNCTGGFLSQADLTSTAPDWAPRIDPASTVPRKLQMGSRS</sequence>
<accession>A0AAV4DUG1</accession>
<keyword evidence="3" id="KW-1185">Reference proteome</keyword>
<feature type="region of interest" description="Disordered" evidence="1">
    <location>
        <begin position="69"/>
        <end position="91"/>
    </location>
</feature>
<proteinExistence type="predicted"/>